<evidence type="ECO:0000256" key="1">
    <source>
        <dbReference type="SAM" id="MobiDB-lite"/>
    </source>
</evidence>
<feature type="region of interest" description="Disordered" evidence="1">
    <location>
        <begin position="1"/>
        <end position="20"/>
    </location>
</feature>
<dbReference type="AlphaFoldDB" id="A0A5J4WCM0"/>
<sequence length="279" mass="31957">MEDDAYVMSTPKLNQIPQNPLPAAAHPQPTFVNAFRQNLETDPLDPDQTIGTPEEVPPNALTVAQELLAGLSWQETSLIDFYAEKPSEDQVAEARLRARATTDLGMRRKPPKHNNPPVQQILVFSQVFADLESKFLQQFRLLQGILTQIVKQDWIVTLKFNMYTFIGIYDTIYKVNMTRALMDTKEQESLLKTQLSPVIRPGYNNQMLRSLRAPPQTECALPVSADTLLIRIIGFTEELDHKLQRLFAQQVINLIRSKLEIMHQNEFMISQRNENQLSK</sequence>
<protein>
    <submittedName>
        <fullName evidence="2">Uncharacterized protein</fullName>
    </submittedName>
</protein>
<reference evidence="2 3" key="1">
    <citation type="submission" date="2019-03" db="EMBL/GenBank/DDBJ databases">
        <title>Single cell metagenomics reveals metabolic interactions within the superorganism composed of flagellate Streblomastix strix and complex community of Bacteroidetes bacteria on its surface.</title>
        <authorList>
            <person name="Treitli S.C."/>
            <person name="Kolisko M."/>
            <person name="Husnik F."/>
            <person name="Keeling P."/>
            <person name="Hampl V."/>
        </authorList>
    </citation>
    <scope>NUCLEOTIDE SEQUENCE [LARGE SCALE GENOMIC DNA]</scope>
    <source>
        <strain evidence="2">ST1C</strain>
    </source>
</reference>
<organism evidence="2 3">
    <name type="scientific">Streblomastix strix</name>
    <dbReference type="NCBI Taxonomy" id="222440"/>
    <lineage>
        <taxon>Eukaryota</taxon>
        <taxon>Metamonada</taxon>
        <taxon>Preaxostyla</taxon>
        <taxon>Oxymonadida</taxon>
        <taxon>Streblomastigidae</taxon>
        <taxon>Streblomastix</taxon>
    </lineage>
</organism>
<name>A0A5J4WCM0_9EUKA</name>
<comment type="caution">
    <text evidence="2">The sequence shown here is derived from an EMBL/GenBank/DDBJ whole genome shotgun (WGS) entry which is preliminary data.</text>
</comment>
<accession>A0A5J4WCM0</accession>
<evidence type="ECO:0000313" key="2">
    <source>
        <dbReference type="EMBL" id="KAA6392305.1"/>
    </source>
</evidence>
<dbReference type="EMBL" id="SNRW01002587">
    <property type="protein sequence ID" value="KAA6392305.1"/>
    <property type="molecule type" value="Genomic_DNA"/>
</dbReference>
<proteinExistence type="predicted"/>
<gene>
    <name evidence="2" type="ORF">EZS28_012165</name>
</gene>
<dbReference type="Proteomes" id="UP000324800">
    <property type="component" value="Unassembled WGS sequence"/>
</dbReference>
<evidence type="ECO:0000313" key="3">
    <source>
        <dbReference type="Proteomes" id="UP000324800"/>
    </source>
</evidence>